<protein>
    <submittedName>
        <fullName evidence="1">Uncharacterized protein</fullName>
    </submittedName>
</protein>
<organism evidence="1 2">
    <name type="scientific">SAR86 cluster bacterium</name>
    <dbReference type="NCBI Taxonomy" id="2030880"/>
    <lineage>
        <taxon>Bacteria</taxon>
        <taxon>Pseudomonadati</taxon>
        <taxon>Pseudomonadota</taxon>
        <taxon>Gammaproteobacteria</taxon>
        <taxon>SAR86 cluster</taxon>
    </lineage>
</organism>
<dbReference type="EMBL" id="SHBF01000016">
    <property type="protein sequence ID" value="RZO27492.1"/>
    <property type="molecule type" value="Genomic_DNA"/>
</dbReference>
<dbReference type="Proteomes" id="UP000318710">
    <property type="component" value="Unassembled WGS sequence"/>
</dbReference>
<dbReference type="AlphaFoldDB" id="A0A520N1Z8"/>
<sequence length="194" mass="22827">MRFLLILILSIPLYSQSSKVLCELNGEYSVTYKDIKKTYLAEGIELFRNLARQTQQSLFLLRRAKTNFAEEDWEKNSLYVVQYWDVDSAKETYKSLTHTLEPAPAWINEDAKWYVETKDTGIAVTHTMEVEEEHPLFPEYKVEVYKITNSFNWFTGKGQIYGDIWLKKKDESKGKNPKIEIFANGKCEQQKKKF</sequence>
<evidence type="ECO:0000313" key="2">
    <source>
        <dbReference type="Proteomes" id="UP000318710"/>
    </source>
</evidence>
<evidence type="ECO:0000313" key="1">
    <source>
        <dbReference type="EMBL" id="RZO27492.1"/>
    </source>
</evidence>
<name>A0A520N1Z8_9GAMM</name>
<reference evidence="1 2" key="1">
    <citation type="submission" date="2019-02" db="EMBL/GenBank/DDBJ databases">
        <title>Prokaryotic population dynamics and viral predation in marine succession experiment using metagenomics: the confinement effect.</title>
        <authorList>
            <person name="Haro-Moreno J.M."/>
            <person name="Rodriguez-Valera F."/>
            <person name="Lopez-Perez M."/>
        </authorList>
    </citation>
    <scope>NUCLEOTIDE SEQUENCE [LARGE SCALE GENOMIC DNA]</scope>
    <source>
        <strain evidence="1">MED-G160</strain>
    </source>
</reference>
<comment type="caution">
    <text evidence="1">The sequence shown here is derived from an EMBL/GenBank/DDBJ whole genome shotgun (WGS) entry which is preliminary data.</text>
</comment>
<gene>
    <name evidence="1" type="ORF">EVA93_03155</name>
</gene>
<accession>A0A520N1Z8</accession>
<proteinExistence type="predicted"/>